<organism evidence="3 4">
    <name type="scientific">Hungatella hathewayi</name>
    <dbReference type="NCBI Taxonomy" id="154046"/>
    <lineage>
        <taxon>Bacteria</taxon>
        <taxon>Bacillati</taxon>
        <taxon>Bacillota</taxon>
        <taxon>Clostridia</taxon>
        <taxon>Lachnospirales</taxon>
        <taxon>Lachnospiraceae</taxon>
        <taxon>Hungatella</taxon>
    </lineage>
</organism>
<dbReference type="Proteomes" id="UP000095651">
    <property type="component" value="Unassembled WGS sequence"/>
</dbReference>
<dbReference type="InterPro" id="IPR010499">
    <property type="entry name" value="AraC_E-bd"/>
</dbReference>
<evidence type="ECO:0000313" key="3">
    <source>
        <dbReference type="EMBL" id="CUO33585.1"/>
    </source>
</evidence>
<dbReference type="SUPFAM" id="SSF55136">
    <property type="entry name" value="Probable bacterial effector-binding domain"/>
    <property type="match status" value="1"/>
</dbReference>
<dbReference type="GO" id="GO:0003677">
    <property type="term" value="F:DNA binding"/>
    <property type="evidence" value="ECO:0007669"/>
    <property type="project" value="UniProtKB-KW"/>
</dbReference>
<dbReference type="InterPro" id="IPR011256">
    <property type="entry name" value="Reg_factor_effector_dom_sf"/>
</dbReference>
<dbReference type="Gene3D" id="3.20.80.10">
    <property type="entry name" value="Regulatory factor, effector binding domain"/>
    <property type="match status" value="1"/>
</dbReference>
<dbReference type="InterPro" id="IPR047057">
    <property type="entry name" value="MerR_fam"/>
</dbReference>
<dbReference type="EMBL" id="CYZE01000005">
    <property type="protein sequence ID" value="CUO33585.1"/>
    <property type="molecule type" value="Genomic_DNA"/>
</dbReference>
<dbReference type="InterPro" id="IPR009061">
    <property type="entry name" value="DNA-bd_dom_put_sf"/>
</dbReference>
<evidence type="ECO:0000256" key="1">
    <source>
        <dbReference type="ARBA" id="ARBA00023125"/>
    </source>
</evidence>
<dbReference type="Pfam" id="PF13411">
    <property type="entry name" value="MerR_1"/>
    <property type="match status" value="1"/>
</dbReference>
<dbReference type="GO" id="GO:0003700">
    <property type="term" value="F:DNA-binding transcription factor activity"/>
    <property type="evidence" value="ECO:0007669"/>
    <property type="project" value="InterPro"/>
</dbReference>
<dbReference type="Gene3D" id="1.10.1660.10">
    <property type="match status" value="1"/>
</dbReference>
<accession>A0A174EBB6</accession>
<dbReference type="SMART" id="SM00871">
    <property type="entry name" value="AraC_E_bind"/>
    <property type="match status" value="1"/>
</dbReference>
<dbReference type="PANTHER" id="PTHR30204:SF97">
    <property type="entry name" value="MERR FAMILY REGULATORY PROTEIN"/>
    <property type="match status" value="1"/>
</dbReference>
<reference evidence="3 4" key="1">
    <citation type="submission" date="2015-09" db="EMBL/GenBank/DDBJ databases">
        <authorList>
            <consortium name="Pathogen Informatics"/>
        </authorList>
    </citation>
    <scope>NUCLEOTIDE SEQUENCE [LARGE SCALE GENOMIC DNA]</scope>
    <source>
        <strain evidence="3 4">2789STDY5608850</strain>
    </source>
</reference>
<evidence type="ECO:0000313" key="4">
    <source>
        <dbReference type="Proteomes" id="UP000095651"/>
    </source>
</evidence>
<name>A0A174EBB6_9FIRM</name>
<dbReference type="SUPFAM" id="SSF46955">
    <property type="entry name" value="Putative DNA-binding domain"/>
    <property type="match status" value="1"/>
</dbReference>
<evidence type="ECO:0000259" key="2">
    <source>
        <dbReference type="PROSITE" id="PS50937"/>
    </source>
</evidence>
<dbReference type="InterPro" id="IPR029442">
    <property type="entry name" value="GyrI-like"/>
</dbReference>
<dbReference type="RefSeq" id="WP_055655527.1">
    <property type="nucleotide sequence ID" value="NZ_CABIXC010000005.1"/>
</dbReference>
<proteinExistence type="predicted"/>
<feature type="domain" description="HTH merR-type" evidence="2">
    <location>
        <begin position="1"/>
        <end position="71"/>
    </location>
</feature>
<sequence length="266" mass="30540">MFTIGEFSKFCCISARMLRHYDRIGLLHPAATDEQNGYRYYDSSQITTFQRIEKLKRYGFSLAEIKRLLTLTEAELNIQILLQYERVKEQAASLTETLTCMERDISHFKEGITMNRNYHIIVMNTPEQRVFSVKRTIAVKAQDIHGLISDLMAQAKERGLHRAGPCQLVYMGNEFNEDMMEVEAQLQVAEAHPDTKLLPESLCVTAIHQGALEEVHIGYQAICQYLDEHPEYQLTGISIERYLKDENTVSSAEELETAILFPVEKA</sequence>
<dbReference type="Pfam" id="PF06445">
    <property type="entry name" value="GyrI-like"/>
    <property type="match status" value="1"/>
</dbReference>
<gene>
    <name evidence="3" type="primary">bmrR_4</name>
    <name evidence="3" type="ORF">ERS852407_02531</name>
</gene>
<dbReference type="AlphaFoldDB" id="A0A174EBB6"/>
<dbReference type="SMART" id="SM00422">
    <property type="entry name" value="HTH_MERR"/>
    <property type="match status" value="1"/>
</dbReference>
<protein>
    <submittedName>
        <fullName evidence="3">MerR family transcriptional regulator</fullName>
    </submittedName>
</protein>
<dbReference type="PANTHER" id="PTHR30204">
    <property type="entry name" value="REDOX-CYCLING DRUG-SENSING TRANSCRIPTIONAL ACTIVATOR SOXR"/>
    <property type="match status" value="1"/>
</dbReference>
<dbReference type="InterPro" id="IPR000551">
    <property type="entry name" value="MerR-type_HTH_dom"/>
</dbReference>
<dbReference type="PROSITE" id="PS50937">
    <property type="entry name" value="HTH_MERR_2"/>
    <property type="match status" value="1"/>
</dbReference>
<keyword evidence="1" id="KW-0238">DNA-binding</keyword>